<evidence type="ECO:0000313" key="1">
    <source>
        <dbReference type="EMBL" id="KUM45701.1"/>
    </source>
</evidence>
<proteinExistence type="predicted"/>
<protein>
    <submittedName>
        <fullName evidence="1">Uncharacterized protein</fullName>
    </submittedName>
</protein>
<keyword evidence="1" id="KW-0496">Mitochondrion</keyword>
<reference evidence="1" key="1">
    <citation type="journal article" date="2015" name="Genome Biol. Evol.">
        <title>Organellar Genomes of White Spruce (Picea glauca): Assembly and Annotation.</title>
        <authorList>
            <person name="Jackman S.D."/>
            <person name="Warren R.L."/>
            <person name="Gibb E.A."/>
            <person name="Vandervalk B.P."/>
            <person name="Mohamadi H."/>
            <person name="Chu J."/>
            <person name="Raymond A."/>
            <person name="Pleasance S."/>
            <person name="Coope R."/>
            <person name="Wildung M.R."/>
            <person name="Ritland C.E."/>
            <person name="Bousquet J."/>
            <person name="Jones S.J."/>
            <person name="Bohlmann J."/>
            <person name="Birol I."/>
        </authorList>
    </citation>
    <scope>NUCLEOTIDE SEQUENCE [LARGE SCALE GENOMIC DNA]</scope>
    <source>
        <tissue evidence="1">Flushing bud</tissue>
    </source>
</reference>
<geneLocation type="mitochondrion" evidence="1"/>
<gene>
    <name evidence="1" type="ORF">ABT39_MTgene2538</name>
</gene>
<sequence>MCYCYIPTCSINQLIFTPSLNLLMPQTNLQRAFYQMEGWASTESKSIGWTGLQTPLLGDAFMIARDALMLVPVTYHLFSFLALTNYNREVAPARPLILFS</sequence>
<comment type="caution">
    <text evidence="1">The sequence shown here is derived from an EMBL/GenBank/DDBJ whole genome shotgun (WGS) entry which is preliminary data.</text>
</comment>
<organism evidence="1">
    <name type="scientific">Picea glauca</name>
    <name type="common">White spruce</name>
    <name type="synonym">Pinus glauca</name>
    <dbReference type="NCBI Taxonomy" id="3330"/>
    <lineage>
        <taxon>Eukaryota</taxon>
        <taxon>Viridiplantae</taxon>
        <taxon>Streptophyta</taxon>
        <taxon>Embryophyta</taxon>
        <taxon>Tracheophyta</taxon>
        <taxon>Spermatophyta</taxon>
        <taxon>Pinopsida</taxon>
        <taxon>Pinidae</taxon>
        <taxon>Conifers I</taxon>
        <taxon>Pinales</taxon>
        <taxon>Pinaceae</taxon>
        <taxon>Picea</taxon>
    </lineage>
</organism>
<dbReference type="AlphaFoldDB" id="A0A101LUQ4"/>
<accession>A0A101LUQ4</accession>
<name>A0A101LUQ4_PICGL</name>
<dbReference type="EMBL" id="LKAM01000017">
    <property type="protein sequence ID" value="KUM45701.1"/>
    <property type="molecule type" value="Genomic_DNA"/>
</dbReference>